<keyword evidence="2" id="KW-0687">Ribonucleoprotein</keyword>
<dbReference type="OrthoDB" id="10545037at2759"/>
<evidence type="ECO:0000313" key="3">
    <source>
        <dbReference type="Proteomes" id="UP000325081"/>
    </source>
</evidence>
<evidence type="ECO:0000313" key="2">
    <source>
        <dbReference type="EMBL" id="GER48030.1"/>
    </source>
</evidence>
<proteinExistence type="predicted"/>
<dbReference type="GO" id="GO:0003676">
    <property type="term" value="F:nucleic acid binding"/>
    <property type="evidence" value="ECO:0007669"/>
    <property type="project" value="InterPro"/>
</dbReference>
<dbReference type="InterPro" id="IPR036397">
    <property type="entry name" value="RNaseH_sf"/>
</dbReference>
<dbReference type="Pfam" id="PF13456">
    <property type="entry name" value="RVT_3"/>
    <property type="match status" value="1"/>
</dbReference>
<dbReference type="Proteomes" id="UP000325081">
    <property type="component" value="Unassembled WGS sequence"/>
</dbReference>
<reference evidence="3" key="1">
    <citation type="journal article" date="2019" name="Curr. Biol.">
        <title>Genome Sequence of Striga asiatica Provides Insight into the Evolution of Plant Parasitism.</title>
        <authorList>
            <person name="Yoshida S."/>
            <person name="Kim S."/>
            <person name="Wafula E.K."/>
            <person name="Tanskanen J."/>
            <person name="Kim Y.M."/>
            <person name="Honaas L."/>
            <person name="Yang Z."/>
            <person name="Spallek T."/>
            <person name="Conn C.E."/>
            <person name="Ichihashi Y."/>
            <person name="Cheong K."/>
            <person name="Cui S."/>
            <person name="Der J.P."/>
            <person name="Gundlach H."/>
            <person name="Jiao Y."/>
            <person name="Hori C."/>
            <person name="Ishida J.K."/>
            <person name="Kasahara H."/>
            <person name="Kiba T."/>
            <person name="Kim M.S."/>
            <person name="Koo N."/>
            <person name="Laohavisit A."/>
            <person name="Lee Y.H."/>
            <person name="Lumba S."/>
            <person name="McCourt P."/>
            <person name="Mortimer J.C."/>
            <person name="Mutuku J.M."/>
            <person name="Nomura T."/>
            <person name="Sasaki-Sekimoto Y."/>
            <person name="Seto Y."/>
            <person name="Wang Y."/>
            <person name="Wakatake T."/>
            <person name="Sakakibara H."/>
            <person name="Demura T."/>
            <person name="Yamaguchi S."/>
            <person name="Yoneyama K."/>
            <person name="Manabe R.I."/>
            <person name="Nelson D.C."/>
            <person name="Schulman A.H."/>
            <person name="Timko M.P."/>
            <person name="dePamphilis C.W."/>
            <person name="Choi D."/>
            <person name="Shirasu K."/>
        </authorList>
    </citation>
    <scope>NUCLEOTIDE SEQUENCE [LARGE SCALE GENOMIC DNA]</scope>
    <source>
        <strain evidence="3">cv. UVA1</strain>
    </source>
</reference>
<accession>A0A5A7QS24</accession>
<name>A0A5A7QS24_STRAF</name>
<sequence>MVSVKSWKGNDRDKGNGVNGEEIVQVRCEELIQNGGTESGFEDGIMIAVSCWKQNGRLGMGGRAFREDNDLQLWDASRDFHGSSVEAYIVATMWVLEEAKKKDWKNIICYVDCKEMVECTQDFITNQRRREEQAYAFNLLVTSFNSCTFSFNASICKDCNFLAKMAIQGDL</sequence>
<feature type="domain" description="RNase H type-1" evidence="1">
    <location>
        <begin position="51"/>
        <end position="152"/>
    </location>
</feature>
<keyword evidence="3" id="KW-1185">Reference proteome</keyword>
<dbReference type="CDD" id="cd06222">
    <property type="entry name" value="RNase_H_like"/>
    <property type="match status" value="1"/>
</dbReference>
<dbReference type="GO" id="GO:0004523">
    <property type="term" value="F:RNA-DNA hybrid ribonuclease activity"/>
    <property type="evidence" value="ECO:0007669"/>
    <property type="project" value="InterPro"/>
</dbReference>
<dbReference type="InterPro" id="IPR002156">
    <property type="entry name" value="RNaseH_domain"/>
</dbReference>
<comment type="caution">
    <text evidence="2">The sequence shown here is derived from an EMBL/GenBank/DDBJ whole genome shotgun (WGS) entry which is preliminary data.</text>
</comment>
<evidence type="ECO:0000259" key="1">
    <source>
        <dbReference type="Pfam" id="PF13456"/>
    </source>
</evidence>
<gene>
    <name evidence="2" type="ORF">STAS_25185</name>
</gene>
<dbReference type="SUPFAM" id="SSF53098">
    <property type="entry name" value="Ribonuclease H-like"/>
    <property type="match status" value="1"/>
</dbReference>
<dbReference type="Gene3D" id="3.30.420.10">
    <property type="entry name" value="Ribonuclease H-like superfamily/Ribonuclease H"/>
    <property type="match status" value="1"/>
</dbReference>
<protein>
    <submittedName>
        <fullName evidence="2">Ribosomal protein L13 family protein</fullName>
    </submittedName>
</protein>
<organism evidence="2 3">
    <name type="scientific">Striga asiatica</name>
    <name type="common">Asiatic witchweed</name>
    <name type="synonym">Buchnera asiatica</name>
    <dbReference type="NCBI Taxonomy" id="4170"/>
    <lineage>
        <taxon>Eukaryota</taxon>
        <taxon>Viridiplantae</taxon>
        <taxon>Streptophyta</taxon>
        <taxon>Embryophyta</taxon>
        <taxon>Tracheophyta</taxon>
        <taxon>Spermatophyta</taxon>
        <taxon>Magnoliopsida</taxon>
        <taxon>eudicotyledons</taxon>
        <taxon>Gunneridae</taxon>
        <taxon>Pentapetalae</taxon>
        <taxon>asterids</taxon>
        <taxon>lamiids</taxon>
        <taxon>Lamiales</taxon>
        <taxon>Orobanchaceae</taxon>
        <taxon>Buchnereae</taxon>
        <taxon>Striga</taxon>
    </lineage>
</organism>
<dbReference type="EMBL" id="BKCP01008159">
    <property type="protein sequence ID" value="GER48030.1"/>
    <property type="molecule type" value="Genomic_DNA"/>
</dbReference>
<dbReference type="InterPro" id="IPR044730">
    <property type="entry name" value="RNase_H-like_dom_plant"/>
</dbReference>
<dbReference type="InterPro" id="IPR012337">
    <property type="entry name" value="RNaseH-like_sf"/>
</dbReference>
<dbReference type="GO" id="GO:0005840">
    <property type="term" value="C:ribosome"/>
    <property type="evidence" value="ECO:0007669"/>
    <property type="project" value="UniProtKB-KW"/>
</dbReference>
<dbReference type="AlphaFoldDB" id="A0A5A7QS24"/>
<keyword evidence="2" id="KW-0689">Ribosomal protein</keyword>